<dbReference type="AlphaFoldDB" id="A0A2R5GFA5"/>
<dbReference type="Proteomes" id="UP000241890">
    <property type="component" value="Unassembled WGS sequence"/>
</dbReference>
<feature type="compositionally biased region" description="Polar residues" evidence="1">
    <location>
        <begin position="348"/>
        <end position="363"/>
    </location>
</feature>
<evidence type="ECO:0000313" key="3">
    <source>
        <dbReference type="Proteomes" id="UP000241890"/>
    </source>
</evidence>
<sequence>MPAPSMLARGMPDLELPPPSPGASAFGTRNMAQSAPSAGFLSSKQVLHALRIRPRSGSNEMIPMRSSEFGAVEGGSSSATRRRDPRVRARVSFDGDIGAPILLEGDEDEEDDDEAGDDYGHGRGHGGHGAFTASDLIDADDDDDGGPGAGRSVRFEPSSMEVFSAIRSLTEDTSFAQRVAASAPADRALAVAAAIGRSGAGGDPQAAAAAAAQALGLDQNDLGATQPAPDTAGVVHNLRALRLGPGSSASHASSSPRVGGDGGANAMSGGESDPGSRAGENLEAARESMGMGVAGGMQMDMDLEMDSDMDMEGGTDVFEQFEMDGLSSADKHLGANTDSNDRGHEAHNSGSPKSPSSAHGNDQ</sequence>
<feature type="compositionally biased region" description="Basic and acidic residues" evidence="1">
    <location>
        <begin position="329"/>
        <end position="347"/>
    </location>
</feature>
<feature type="region of interest" description="Disordered" evidence="1">
    <location>
        <begin position="1"/>
        <end position="31"/>
    </location>
</feature>
<feature type="region of interest" description="Disordered" evidence="1">
    <location>
        <begin position="245"/>
        <end position="283"/>
    </location>
</feature>
<evidence type="ECO:0000313" key="2">
    <source>
        <dbReference type="EMBL" id="GBG27303.1"/>
    </source>
</evidence>
<comment type="caution">
    <text evidence="2">The sequence shown here is derived from an EMBL/GenBank/DDBJ whole genome shotgun (WGS) entry which is preliminary data.</text>
</comment>
<dbReference type="InParanoid" id="A0A2R5GFA5"/>
<keyword evidence="3" id="KW-1185">Reference proteome</keyword>
<accession>A0A2R5GFA5</accession>
<organism evidence="2 3">
    <name type="scientific">Hondaea fermentalgiana</name>
    <dbReference type="NCBI Taxonomy" id="2315210"/>
    <lineage>
        <taxon>Eukaryota</taxon>
        <taxon>Sar</taxon>
        <taxon>Stramenopiles</taxon>
        <taxon>Bigyra</taxon>
        <taxon>Labyrinthulomycetes</taxon>
        <taxon>Thraustochytrida</taxon>
        <taxon>Thraustochytriidae</taxon>
        <taxon>Hondaea</taxon>
    </lineage>
</organism>
<name>A0A2R5GFA5_9STRA</name>
<feature type="compositionally biased region" description="Acidic residues" evidence="1">
    <location>
        <begin position="104"/>
        <end position="117"/>
    </location>
</feature>
<proteinExistence type="predicted"/>
<protein>
    <submittedName>
        <fullName evidence="2">Uncharacterized protein</fullName>
    </submittedName>
</protein>
<gene>
    <name evidence="2" type="ORF">FCC1311_035252</name>
</gene>
<reference evidence="2 3" key="1">
    <citation type="submission" date="2017-12" db="EMBL/GenBank/DDBJ databases">
        <title>Sequencing, de novo assembly and annotation of complete genome of a new Thraustochytrid species, strain FCC1311.</title>
        <authorList>
            <person name="Sedici K."/>
            <person name="Godart F."/>
            <person name="Aiese Cigliano R."/>
            <person name="Sanseverino W."/>
            <person name="Barakat M."/>
            <person name="Ortet P."/>
            <person name="Marechal E."/>
            <person name="Cagnac O."/>
            <person name="Amato A."/>
        </authorList>
    </citation>
    <scope>NUCLEOTIDE SEQUENCE [LARGE SCALE GENOMIC DNA]</scope>
</reference>
<feature type="region of interest" description="Disordered" evidence="1">
    <location>
        <begin position="57"/>
        <end position="156"/>
    </location>
</feature>
<feature type="region of interest" description="Disordered" evidence="1">
    <location>
        <begin position="306"/>
        <end position="363"/>
    </location>
</feature>
<evidence type="ECO:0000256" key="1">
    <source>
        <dbReference type="SAM" id="MobiDB-lite"/>
    </source>
</evidence>
<dbReference type="EMBL" id="BEYU01000029">
    <property type="protein sequence ID" value="GBG27303.1"/>
    <property type="molecule type" value="Genomic_DNA"/>
</dbReference>